<dbReference type="OrthoDB" id="661148at2759"/>
<sequence>MSNRYSGHSGGDPPPPIPKLNGNSHHSHNLSISQHPSQKRHSNPFVIDDKSIHVKNPNVLDSGSGEFSLITVKAQFLTSPSGNYNDPTVEKRFLKKIEFIAPKKDLLNKRSLITCIYDHVQKTDADELVQLFDDDAHYELVLNRKSKKHRGYITLSTDDDFTVLRRSLMVKGHLKLVCIFKPRAQQQVAKQLSPPPEPTPEIETVEKEPVYMPDNEIVNKGSAPSPVPKSQSYHGVSRRPSVKSSQQPSQAGGSQLGAAVTIPVITKQSPTPSVPDIPFDEAPSQRASGAGSGTGSGARSGAGSGAGSGARSGTGSGTGSGARSGAGSGLGSGPGSGSAGSLGSQRSVHPADAAAAAPPPTLPNVVISSPSPNASAGAIARSVAGSGSGPQSAQQSVRAPSSVHSGPIQPSVAGSTNGAPIQQEVVEQYSAPVQAQAPAPIVQQAPAPVVQQAPAPIVQQAPASVVQQAPAPIVQQAPASVVQQAPSMVKLKFQLKSKLLQRLVLFQLQCKPHLLL</sequence>
<dbReference type="PANTHER" id="PTHR37612">
    <property type="entry name" value="FIBROIN HEAVY CHAIN FIB-H LIKE PROTEIN"/>
    <property type="match status" value="1"/>
</dbReference>
<reference evidence="2" key="1">
    <citation type="submission" date="2023-04" db="EMBL/GenBank/DDBJ databases">
        <title>Ambrosiozyma monospora NBRC 1965.</title>
        <authorList>
            <person name="Ichikawa N."/>
            <person name="Sato H."/>
            <person name="Tonouchi N."/>
        </authorList>
    </citation>
    <scope>NUCLEOTIDE SEQUENCE</scope>
    <source>
        <strain evidence="2">NBRC 1965</strain>
    </source>
</reference>
<dbReference type="PANTHER" id="PTHR37612:SF20">
    <property type="entry name" value="PER-HEXAMER REPEAT PROTEIN 5-RELATED"/>
    <property type="match status" value="1"/>
</dbReference>
<comment type="caution">
    <text evidence="2">The sequence shown here is derived from an EMBL/GenBank/DDBJ whole genome shotgun (WGS) entry which is preliminary data.</text>
</comment>
<dbReference type="EMBL" id="BSXU01003130">
    <property type="protein sequence ID" value="GMG39721.1"/>
    <property type="molecule type" value="Genomic_DNA"/>
</dbReference>
<evidence type="ECO:0000313" key="2">
    <source>
        <dbReference type="EMBL" id="GMG39721.1"/>
    </source>
</evidence>
<accession>A0A9W6YZM7</accession>
<feature type="compositionally biased region" description="Low complexity" evidence="1">
    <location>
        <begin position="382"/>
        <end position="397"/>
    </location>
</feature>
<keyword evidence="3" id="KW-1185">Reference proteome</keyword>
<feature type="compositionally biased region" description="Polar residues" evidence="1">
    <location>
        <begin position="21"/>
        <end position="36"/>
    </location>
</feature>
<name>A0A9W6YZM7_AMBMO</name>
<feature type="compositionally biased region" description="Low complexity" evidence="1">
    <location>
        <begin position="341"/>
        <end position="356"/>
    </location>
</feature>
<feature type="compositionally biased region" description="Gly residues" evidence="1">
    <location>
        <begin position="290"/>
        <end position="340"/>
    </location>
</feature>
<feature type="compositionally biased region" description="Low complexity" evidence="1">
    <location>
        <begin position="244"/>
        <end position="259"/>
    </location>
</feature>
<protein>
    <submittedName>
        <fullName evidence="2">Unnamed protein product</fullName>
    </submittedName>
</protein>
<proteinExistence type="predicted"/>
<dbReference type="AlphaFoldDB" id="A0A9W6YZM7"/>
<feature type="region of interest" description="Disordered" evidence="1">
    <location>
        <begin position="1"/>
        <end position="45"/>
    </location>
</feature>
<gene>
    <name evidence="2" type="ORF">Amon01_000556700</name>
</gene>
<dbReference type="InterPro" id="IPR052258">
    <property type="entry name" value="Diverse_Func_Domain-Protein"/>
</dbReference>
<organism evidence="2 3">
    <name type="scientific">Ambrosiozyma monospora</name>
    <name type="common">Yeast</name>
    <name type="synonym">Endomycopsis monosporus</name>
    <dbReference type="NCBI Taxonomy" id="43982"/>
    <lineage>
        <taxon>Eukaryota</taxon>
        <taxon>Fungi</taxon>
        <taxon>Dikarya</taxon>
        <taxon>Ascomycota</taxon>
        <taxon>Saccharomycotina</taxon>
        <taxon>Pichiomycetes</taxon>
        <taxon>Pichiales</taxon>
        <taxon>Pichiaceae</taxon>
        <taxon>Ambrosiozyma</taxon>
    </lineage>
</organism>
<feature type="region of interest" description="Disordered" evidence="1">
    <location>
        <begin position="189"/>
        <end position="417"/>
    </location>
</feature>
<evidence type="ECO:0000256" key="1">
    <source>
        <dbReference type="SAM" id="MobiDB-lite"/>
    </source>
</evidence>
<evidence type="ECO:0000313" key="3">
    <source>
        <dbReference type="Proteomes" id="UP001165063"/>
    </source>
</evidence>
<dbReference type="Proteomes" id="UP001165063">
    <property type="component" value="Unassembled WGS sequence"/>
</dbReference>